<dbReference type="InterPro" id="IPR020904">
    <property type="entry name" value="Sc_DH/Rdtase_CS"/>
</dbReference>
<dbReference type="PANTHER" id="PTHR42760">
    <property type="entry name" value="SHORT-CHAIN DEHYDROGENASES/REDUCTASES FAMILY MEMBER"/>
    <property type="match status" value="1"/>
</dbReference>
<comment type="caution">
    <text evidence="3">The sequence shown here is derived from an EMBL/GenBank/DDBJ whole genome shotgun (WGS) entry which is preliminary data.</text>
</comment>
<evidence type="ECO:0000313" key="3">
    <source>
        <dbReference type="EMBL" id="GIJ29429.1"/>
    </source>
</evidence>
<organism evidence="3 4">
    <name type="scientific">Micromonospora qiuiae</name>
    <dbReference type="NCBI Taxonomy" id="502268"/>
    <lineage>
        <taxon>Bacteria</taxon>
        <taxon>Bacillati</taxon>
        <taxon>Actinomycetota</taxon>
        <taxon>Actinomycetes</taxon>
        <taxon>Micromonosporales</taxon>
        <taxon>Micromonosporaceae</taxon>
        <taxon>Micromonospora</taxon>
    </lineage>
</organism>
<evidence type="ECO:0000256" key="1">
    <source>
        <dbReference type="ARBA" id="ARBA00006484"/>
    </source>
</evidence>
<name>A0ABQ4JIZ3_9ACTN</name>
<dbReference type="PANTHER" id="PTHR42760:SF133">
    <property type="entry name" value="3-OXOACYL-[ACYL-CARRIER-PROTEIN] REDUCTASE"/>
    <property type="match status" value="1"/>
</dbReference>
<dbReference type="EMBL" id="BOPC01000070">
    <property type="protein sequence ID" value="GIJ29429.1"/>
    <property type="molecule type" value="Genomic_DNA"/>
</dbReference>
<proteinExistence type="inferred from homology"/>
<comment type="similarity">
    <text evidence="1">Belongs to the short-chain dehydrogenases/reductases (SDR) family.</text>
</comment>
<protein>
    <submittedName>
        <fullName evidence="3">Oxidoreductase</fullName>
    </submittedName>
</protein>
<dbReference type="PRINTS" id="PR00081">
    <property type="entry name" value="GDHRDH"/>
</dbReference>
<evidence type="ECO:0000313" key="4">
    <source>
        <dbReference type="Proteomes" id="UP000653076"/>
    </source>
</evidence>
<gene>
    <name evidence="3" type="ORF">Vqi01_45910</name>
</gene>
<keyword evidence="4" id="KW-1185">Reference proteome</keyword>
<dbReference type="SUPFAM" id="SSF51735">
    <property type="entry name" value="NAD(P)-binding Rossmann-fold domains"/>
    <property type="match status" value="1"/>
</dbReference>
<accession>A0ABQ4JIZ3</accession>
<keyword evidence="2" id="KW-0560">Oxidoreductase</keyword>
<dbReference type="Proteomes" id="UP000653076">
    <property type="component" value="Unassembled WGS sequence"/>
</dbReference>
<dbReference type="InterPro" id="IPR002347">
    <property type="entry name" value="SDR_fam"/>
</dbReference>
<reference evidence="3 4" key="1">
    <citation type="submission" date="2021-01" db="EMBL/GenBank/DDBJ databases">
        <title>Whole genome shotgun sequence of Verrucosispora qiuiae NBRC 106684.</title>
        <authorList>
            <person name="Komaki H."/>
            <person name="Tamura T."/>
        </authorList>
    </citation>
    <scope>NUCLEOTIDE SEQUENCE [LARGE SCALE GENOMIC DNA]</scope>
    <source>
        <strain evidence="3 4">NBRC 106684</strain>
    </source>
</reference>
<sequence>MLNGKIALVTGGGAGIGRAIAQAYANAGASVMVTDINSDAADAVASEITESGGTADSRHLDTTDPDQHFDVIKDIEERFGRLDIAANNAGVTVPAVPTADLPLDQWEKVRNVDLDGVFYGVRAQIPAMLRAGGGVIVTISSIAGKRGLFGMAPYAAAKHGVIGIMQTIAWEYGQQGIRALSVGPAYIATGLENNIPVEIRRTLPGMHALGRMGEPREVGDTVAWLSSDQASFLTGSYIPVDGGYLAR</sequence>
<dbReference type="InterPro" id="IPR036291">
    <property type="entry name" value="NAD(P)-bd_dom_sf"/>
</dbReference>
<dbReference type="RefSeq" id="WP_204036902.1">
    <property type="nucleotide sequence ID" value="NZ_BOPC01000070.1"/>
</dbReference>
<evidence type="ECO:0000256" key="2">
    <source>
        <dbReference type="ARBA" id="ARBA00023002"/>
    </source>
</evidence>
<dbReference type="PROSITE" id="PS00061">
    <property type="entry name" value="ADH_SHORT"/>
    <property type="match status" value="1"/>
</dbReference>
<dbReference type="Gene3D" id="3.40.50.720">
    <property type="entry name" value="NAD(P)-binding Rossmann-like Domain"/>
    <property type="match status" value="1"/>
</dbReference>
<dbReference type="Pfam" id="PF13561">
    <property type="entry name" value="adh_short_C2"/>
    <property type="match status" value="1"/>
</dbReference>
<dbReference type="PRINTS" id="PR00080">
    <property type="entry name" value="SDRFAMILY"/>
</dbReference>